<reference evidence="3" key="1">
    <citation type="submission" date="2021-02" db="EMBL/GenBank/DDBJ databases">
        <authorList>
            <person name="Dougan E. K."/>
            <person name="Rhodes N."/>
            <person name="Thang M."/>
            <person name="Chan C."/>
        </authorList>
    </citation>
    <scope>NUCLEOTIDE SEQUENCE</scope>
</reference>
<evidence type="ECO:0000313" key="4">
    <source>
        <dbReference type="Proteomes" id="UP000649617"/>
    </source>
</evidence>
<evidence type="ECO:0000313" key="3">
    <source>
        <dbReference type="EMBL" id="CAE7219476.1"/>
    </source>
</evidence>
<dbReference type="CDD" id="cd06464">
    <property type="entry name" value="ACD_sHsps-like"/>
    <property type="match status" value="1"/>
</dbReference>
<dbReference type="PANTHER" id="PTHR34726:SF1">
    <property type="entry name" value="G DOMAIN-CONTAINING PROTEIN"/>
    <property type="match status" value="1"/>
</dbReference>
<dbReference type="Gene3D" id="2.60.40.790">
    <property type="match status" value="1"/>
</dbReference>
<feature type="domain" description="G" evidence="2">
    <location>
        <begin position="67"/>
        <end position="168"/>
    </location>
</feature>
<feature type="non-terminal residue" evidence="3">
    <location>
        <position position="1"/>
    </location>
</feature>
<dbReference type="GO" id="GO:0005525">
    <property type="term" value="F:GTP binding"/>
    <property type="evidence" value="ECO:0007669"/>
    <property type="project" value="InterPro"/>
</dbReference>
<dbReference type="Gene3D" id="3.40.50.300">
    <property type="entry name" value="P-loop containing nucleotide triphosphate hydrolases"/>
    <property type="match status" value="1"/>
</dbReference>
<name>A0A812K8F2_SYMPI</name>
<dbReference type="AlphaFoldDB" id="A0A812K8F2"/>
<dbReference type="InterPro" id="IPR006073">
    <property type="entry name" value="GTP-bd"/>
</dbReference>
<dbReference type="Pfam" id="PF01926">
    <property type="entry name" value="MMR_HSR1"/>
    <property type="match status" value="1"/>
</dbReference>
<sequence>MPAPVFPWRHWPTAPVPRPAVTEPTTKYDAVVRMLSLAEFAKSKRILLIQGRGSEFAVEEVHDVRIISVVGLFNKGKTFFLNKLFNVNLPCGKTNVTEGLSCLYIKERRMLIIDSPGVQSTVSFRSDSMDRVVDAQSTEAFLHELLSQISHHVLFVVNDFTSFEQRYMQLFQEKEQSCHRGVREIVVIHNLCDTADPKEAEDLFCRQISSRYDGIESHLSKLVYHSRRTQRVHPGAEEHDRETVVHHIAICKDGTPAGDQFNSSNLSLLLEHLEHTKKLPDQVVFTKLLGDAMEGLLPRFFFVEGSVDRILQYESDRNGEAESEQDDAMYPVGFFTTSCKKLEVKTEGVISDSGEVLSHDKSFNPEVLVYDQQVGQYLVRRLVVECPGIRHEHVKWETEGGVITLQIKKLPLVDEGSVRAVYGLRQQFGVFKKRIPLPDGPFELAEEECTLDRGVLTVTLKKCLLKRPIAESPAVPASTTSSLPSEAAGLQGAGAGSDAHPSAQEQETFTVISNGLEKIESPAPHCFTQTSAVLTHTGTQGVADIAGSGGAVKSVVLETEPCDGEPGSSQTPKNGGSHELAVLKWDGGEFRVTADHVLLTQVIGQVGWIPKEARLVCAHEDQLLVAPSASANLQLATITEVSSYEITEDVIEVSMELPSDMMLAASMLAAGPFVTVFGKQPSAASLHNVPGTYADN</sequence>
<feature type="region of interest" description="Disordered" evidence="1">
    <location>
        <begin position="474"/>
        <end position="504"/>
    </location>
</feature>
<dbReference type="SUPFAM" id="SSF49764">
    <property type="entry name" value="HSP20-like chaperones"/>
    <property type="match status" value="1"/>
</dbReference>
<comment type="caution">
    <text evidence="3">The sequence shown here is derived from an EMBL/GenBank/DDBJ whole genome shotgun (WGS) entry which is preliminary data.</text>
</comment>
<dbReference type="OrthoDB" id="2135133at2759"/>
<evidence type="ECO:0000259" key="2">
    <source>
        <dbReference type="Pfam" id="PF01926"/>
    </source>
</evidence>
<keyword evidence="4" id="KW-1185">Reference proteome</keyword>
<dbReference type="SUPFAM" id="SSF52540">
    <property type="entry name" value="P-loop containing nucleoside triphosphate hydrolases"/>
    <property type="match status" value="1"/>
</dbReference>
<dbReference type="Proteomes" id="UP000649617">
    <property type="component" value="Unassembled WGS sequence"/>
</dbReference>
<gene>
    <name evidence="3" type="ORF">SPIL2461_LOCUS2819</name>
</gene>
<proteinExistence type="predicted"/>
<accession>A0A812K8F2</accession>
<protein>
    <recommendedName>
        <fullName evidence="2">G domain-containing protein</fullName>
    </recommendedName>
</protein>
<dbReference type="InterPro" id="IPR008978">
    <property type="entry name" value="HSP20-like_chaperone"/>
</dbReference>
<dbReference type="EMBL" id="CAJNIZ010003177">
    <property type="protein sequence ID" value="CAE7219476.1"/>
    <property type="molecule type" value="Genomic_DNA"/>
</dbReference>
<dbReference type="InterPro" id="IPR027417">
    <property type="entry name" value="P-loop_NTPase"/>
</dbReference>
<organism evidence="3 4">
    <name type="scientific">Symbiodinium pilosum</name>
    <name type="common">Dinoflagellate</name>
    <dbReference type="NCBI Taxonomy" id="2952"/>
    <lineage>
        <taxon>Eukaryota</taxon>
        <taxon>Sar</taxon>
        <taxon>Alveolata</taxon>
        <taxon>Dinophyceae</taxon>
        <taxon>Suessiales</taxon>
        <taxon>Symbiodiniaceae</taxon>
        <taxon>Symbiodinium</taxon>
    </lineage>
</organism>
<evidence type="ECO:0000256" key="1">
    <source>
        <dbReference type="SAM" id="MobiDB-lite"/>
    </source>
</evidence>
<dbReference type="PANTHER" id="PTHR34726">
    <property type="entry name" value="GBP DOMAIN-CONTAINING PROTEIN"/>
    <property type="match status" value="1"/>
</dbReference>